<keyword evidence="1" id="KW-0812">Transmembrane</keyword>
<dbReference type="EMBL" id="JBBNAE010000007">
    <property type="protein sequence ID" value="KAK9109360.1"/>
    <property type="molecule type" value="Genomic_DNA"/>
</dbReference>
<proteinExistence type="predicted"/>
<keyword evidence="1" id="KW-1133">Transmembrane helix</keyword>
<keyword evidence="3" id="KW-1185">Reference proteome</keyword>
<accession>A0AAP0NKC4</accession>
<gene>
    <name evidence="2" type="ORF">Sjap_017420</name>
</gene>
<keyword evidence="1" id="KW-0472">Membrane</keyword>
<comment type="caution">
    <text evidence="2">The sequence shown here is derived from an EMBL/GenBank/DDBJ whole genome shotgun (WGS) entry which is preliminary data.</text>
</comment>
<evidence type="ECO:0000313" key="2">
    <source>
        <dbReference type="EMBL" id="KAK9109360.1"/>
    </source>
</evidence>
<name>A0AAP0NKC4_9MAGN</name>
<reference evidence="2 3" key="1">
    <citation type="submission" date="2024-01" db="EMBL/GenBank/DDBJ databases">
        <title>Genome assemblies of Stephania.</title>
        <authorList>
            <person name="Yang L."/>
        </authorList>
    </citation>
    <scope>NUCLEOTIDE SEQUENCE [LARGE SCALE GENOMIC DNA]</scope>
    <source>
        <strain evidence="2">QJT</strain>
        <tissue evidence="2">Leaf</tissue>
    </source>
</reference>
<feature type="transmembrane region" description="Helical" evidence="1">
    <location>
        <begin position="22"/>
        <end position="41"/>
    </location>
</feature>
<evidence type="ECO:0000256" key="1">
    <source>
        <dbReference type="SAM" id="Phobius"/>
    </source>
</evidence>
<evidence type="ECO:0000313" key="3">
    <source>
        <dbReference type="Proteomes" id="UP001417504"/>
    </source>
</evidence>
<sequence length="54" mass="6388">MMFGISAQCHCYFFLNFSFLDTSISLSFITYSSYPLVFFFVNKKMELIDLETYS</sequence>
<protein>
    <submittedName>
        <fullName evidence="2">Uncharacterized protein</fullName>
    </submittedName>
</protein>
<dbReference type="Proteomes" id="UP001417504">
    <property type="component" value="Unassembled WGS sequence"/>
</dbReference>
<organism evidence="2 3">
    <name type="scientific">Stephania japonica</name>
    <dbReference type="NCBI Taxonomy" id="461633"/>
    <lineage>
        <taxon>Eukaryota</taxon>
        <taxon>Viridiplantae</taxon>
        <taxon>Streptophyta</taxon>
        <taxon>Embryophyta</taxon>
        <taxon>Tracheophyta</taxon>
        <taxon>Spermatophyta</taxon>
        <taxon>Magnoliopsida</taxon>
        <taxon>Ranunculales</taxon>
        <taxon>Menispermaceae</taxon>
        <taxon>Menispermoideae</taxon>
        <taxon>Cissampelideae</taxon>
        <taxon>Stephania</taxon>
    </lineage>
</organism>
<dbReference type="AlphaFoldDB" id="A0AAP0NKC4"/>